<name>A0AAD7G5C7_MYCRO</name>
<gene>
    <name evidence="1" type="ORF">B0H17DRAFT_1142633</name>
</gene>
<evidence type="ECO:0000313" key="1">
    <source>
        <dbReference type="EMBL" id="KAJ7668070.1"/>
    </source>
</evidence>
<organism evidence="1 2">
    <name type="scientific">Mycena rosella</name>
    <name type="common">Pink bonnet</name>
    <name type="synonym">Agaricus rosellus</name>
    <dbReference type="NCBI Taxonomy" id="1033263"/>
    <lineage>
        <taxon>Eukaryota</taxon>
        <taxon>Fungi</taxon>
        <taxon>Dikarya</taxon>
        <taxon>Basidiomycota</taxon>
        <taxon>Agaricomycotina</taxon>
        <taxon>Agaricomycetes</taxon>
        <taxon>Agaricomycetidae</taxon>
        <taxon>Agaricales</taxon>
        <taxon>Marasmiineae</taxon>
        <taxon>Mycenaceae</taxon>
        <taxon>Mycena</taxon>
    </lineage>
</organism>
<accession>A0AAD7G5C7</accession>
<protein>
    <submittedName>
        <fullName evidence="1">Uncharacterized protein</fullName>
    </submittedName>
</protein>
<proteinExistence type="predicted"/>
<comment type="caution">
    <text evidence="1">The sequence shown here is derived from an EMBL/GenBank/DDBJ whole genome shotgun (WGS) entry which is preliminary data.</text>
</comment>
<dbReference type="Proteomes" id="UP001221757">
    <property type="component" value="Unassembled WGS sequence"/>
</dbReference>
<reference evidence="1" key="1">
    <citation type="submission" date="2023-03" db="EMBL/GenBank/DDBJ databases">
        <title>Massive genome expansion in bonnet fungi (Mycena s.s.) driven by repeated elements and novel gene families across ecological guilds.</title>
        <authorList>
            <consortium name="Lawrence Berkeley National Laboratory"/>
            <person name="Harder C.B."/>
            <person name="Miyauchi S."/>
            <person name="Viragh M."/>
            <person name="Kuo A."/>
            <person name="Thoen E."/>
            <person name="Andreopoulos B."/>
            <person name="Lu D."/>
            <person name="Skrede I."/>
            <person name="Drula E."/>
            <person name="Henrissat B."/>
            <person name="Morin E."/>
            <person name="Kohler A."/>
            <person name="Barry K."/>
            <person name="LaButti K."/>
            <person name="Morin E."/>
            <person name="Salamov A."/>
            <person name="Lipzen A."/>
            <person name="Mereny Z."/>
            <person name="Hegedus B."/>
            <person name="Baldrian P."/>
            <person name="Stursova M."/>
            <person name="Weitz H."/>
            <person name="Taylor A."/>
            <person name="Grigoriev I.V."/>
            <person name="Nagy L.G."/>
            <person name="Martin F."/>
            <person name="Kauserud H."/>
        </authorList>
    </citation>
    <scope>NUCLEOTIDE SEQUENCE</scope>
    <source>
        <strain evidence="1">CBHHK067</strain>
    </source>
</reference>
<dbReference type="EMBL" id="JARKIE010000198">
    <property type="protein sequence ID" value="KAJ7668070.1"/>
    <property type="molecule type" value="Genomic_DNA"/>
</dbReference>
<evidence type="ECO:0000313" key="2">
    <source>
        <dbReference type="Proteomes" id="UP001221757"/>
    </source>
</evidence>
<sequence length="385" mass="42739">MGCSLSFAKSCSLTGHGSSRTFVHKCTHFGGKKCADPSALGQLLQHADDNSSQLHEEFQAMQSALEAFTACLHSHLDKTARIHAVMPGDPRLWTEIRVSLTGHLRSGSVSLVHIFLERSWVPPPVSPSLQRARHILVPPRHYPLVGMPSTMFPALCSLDIYISTELYPITPHPAVIGAIEAFSDAPCLKNLKLVVHNLLVLDFLGCFPWPQLWSLHFSFPHGIFQARSILSQCPELTTYFIDLDRDTDDPFPVASCVLPNLHTITFTTSGNVTQTHDFFQSFLFLELRAFTINAAAWPGDILGKLHENSNTTNWFPSSTNTESETALELELEANIFVNMLESRWWLNPLPGVSAPHPPIARLRPVTVPSLEVKYVSGVGIQLFPF</sequence>
<dbReference type="AlphaFoldDB" id="A0AAD7G5C7"/>
<keyword evidence="2" id="KW-1185">Reference proteome</keyword>